<dbReference type="OrthoDB" id="8841220at2759"/>
<dbReference type="GO" id="GO:0033013">
    <property type="term" value="P:tetrapyrrole metabolic process"/>
    <property type="evidence" value="ECO:0007669"/>
    <property type="project" value="UniProtKB-ARBA"/>
</dbReference>
<feature type="transmembrane region" description="Helical" evidence="6">
    <location>
        <begin position="136"/>
        <end position="158"/>
    </location>
</feature>
<dbReference type="PANTHER" id="PTHR10057:SF0">
    <property type="entry name" value="TRANSLOCATOR PROTEIN"/>
    <property type="match status" value="1"/>
</dbReference>
<dbReference type="CDD" id="cd15904">
    <property type="entry name" value="TSPO_MBR"/>
    <property type="match status" value="1"/>
</dbReference>
<dbReference type="Pfam" id="PF03073">
    <property type="entry name" value="TspO_MBR"/>
    <property type="match status" value="1"/>
</dbReference>
<dbReference type="InterPro" id="IPR038330">
    <property type="entry name" value="TspO/MBR-related_sf"/>
</dbReference>
<accession>A0A4C1YII8</accession>
<feature type="transmembrane region" description="Helical" evidence="6">
    <location>
        <begin position="80"/>
        <end position="98"/>
    </location>
</feature>
<feature type="transmembrane region" description="Helical" evidence="6">
    <location>
        <begin position="6"/>
        <end position="28"/>
    </location>
</feature>
<comment type="subcellular location">
    <subcellularLocation>
        <location evidence="1">Membrane</location>
        <topology evidence="1">Multi-pass membrane protein</topology>
    </subcellularLocation>
</comment>
<keyword evidence="5 6" id="KW-0472">Membrane</keyword>
<evidence type="ECO:0000256" key="1">
    <source>
        <dbReference type="ARBA" id="ARBA00004141"/>
    </source>
</evidence>
<dbReference type="GO" id="GO:0005741">
    <property type="term" value="C:mitochondrial outer membrane"/>
    <property type="evidence" value="ECO:0007669"/>
    <property type="project" value="TreeGrafter"/>
</dbReference>
<dbReference type="FunFam" id="1.20.1260.100:FF:000001">
    <property type="entry name" value="translocator protein 2"/>
    <property type="match status" value="1"/>
</dbReference>
<keyword evidence="8" id="KW-1185">Reference proteome</keyword>
<dbReference type="EMBL" id="BGZK01001208">
    <property type="protein sequence ID" value="GBP74449.1"/>
    <property type="molecule type" value="Genomic_DNA"/>
</dbReference>
<evidence type="ECO:0000256" key="4">
    <source>
        <dbReference type="ARBA" id="ARBA00022989"/>
    </source>
</evidence>
<dbReference type="AlphaFoldDB" id="A0A4C1YII8"/>
<dbReference type="STRING" id="151549.A0A4C1YII8"/>
<evidence type="ECO:0000313" key="7">
    <source>
        <dbReference type="EMBL" id="GBP74449.1"/>
    </source>
</evidence>
<evidence type="ECO:0000256" key="3">
    <source>
        <dbReference type="ARBA" id="ARBA00022692"/>
    </source>
</evidence>
<evidence type="ECO:0000256" key="5">
    <source>
        <dbReference type="ARBA" id="ARBA00023136"/>
    </source>
</evidence>
<evidence type="ECO:0000256" key="6">
    <source>
        <dbReference type="SAM" id="Phobius"/>
    </source>
</evidence>
<evidence type="ECO:0000313" key="8">
    <source>
        <dbReference type="Proteomes" id="UP000299102"/>
    </source>
</evidence>
<protein>
    <submittedName>
        <fullName evidence="7">Translocator protein</fullName>
    </submittedName>
</protein>
<organism evidence="7 8">
    <name type="scientific">Eumeta variegata</name>
    <name type="common">Bagworm moth</name>
    <name type="synonym">Eumeta japonica</name>
    <dbReference type="NCBI Taxonomy" id="151549"/>
    <lineage>
        <taxon>Eukaryota</taxon>
        <taxon>Metazoa</taxon>
        <taxon>Ecdysozoa</taxon>
        <taxon>Arthropoda</taxon>
        <taxon>Hexapoda</taxon>
        <taxon>Insecta</taxon>
        <taxon>Pterygota</taxon>
        <taxon>Neoptera</taxon>
        <taxon>Endopterygota</taxon>
        <taxon>Lepidoptera</taxon>
        <taxon>Glossata</taxon>
        <taxon>Ditrysia</taxon>
        <taxon>Tineoidea</taxon>
        <taxon>Psychidae</taxon>
        <taxon>Oiketicinae</taxon>
        <taxon>Eumeta</taxon>
    </lineage>
</organism>
<feature type="transmembrane region" description="Helical" evidence="6">
    <location>
        <begin position="110"/>
        <end position="130"/>
    </location>
</feature>
<dbReference type="PANTHER" id="PTHR10057">
    <property type="entry name" value="PERIPHERAL-TYPE BENZODIAZEPINE RECEPTOR"/>
    <property type="match status" value="1"/>
</dbReference>
<reference evidence="7 8" key="1">
    <citation type="journal article" date="2019" name="Commun. Biol.">
        <title>The bagworm genome reveals a unique fibroin gene that provides high tensile strength.</title>
        <authorList>
            <person name="Kono N."/>
            <person name="Nakamura H."/>
            <person name="Ohtoshi R."/>
            <person name="Tomita M."/>
            <person name="Numata K."/>
            <person name="Arakawa K."/>
        </authorList>
    </citation>
    <scope>NUCLEOTIDE SEQUENCE [LARGE SCALE GENOMIC DNA]</scope>
</reference>
<evidence type="ECO:0000256" key="2">
    <source>
        <dbReference type="ARBA" id="ARBA00007524"/>
    </source>
</evidence>
<comment type="similarity">
    <text evidence="2">Belongs to the TspO/BZRP family.</text>
</comment>
<sequence length="175" mass="19424">MSLSTHLPVLGSIILPNIGGIANGYYFMGEIRQKGNESWYDKLKKPTWTPPKRAFGPVWTALYSGMGFASYLVYRECGGFTLLPLSLYGGQLALNWAWTPIFFGMKDFKLAFIEISVLSGAVIATTIAFFNVDQTAGLLMVPYVAWMGLATALTHYIWKNNPNPNSNPEKDGKEK</sequence>
<name>A0A4C1YII8_EUMVA</name>
<dbReference type="Gene3D" id="1.20.1260.100">
    <property type="entry name" value="TspO/MBR protein"/>
    <property type="match status" value="1"/>
</dbReference>
<dbReference type="Proteomes" id="UP000299102">
    <property type="component" value="Unassembled WGS sequence"/>
</dbReference>
<gene>
    <name evidence="7" type="primary">Tspo</name>
    <name evidence="7" type="ORF">EVAR_44513_1</name>
</gene>
<keyword evidence="4 6" id="KW-1133">Transmembrane helix</keyword>
<keyword evidence="3 6" id="KW-0812">Transmembrane</keyword>
<feature type="transmembrane region" description="Helical" evidence="6">
    <location>
        <begin position="54"/>
        <end position="74"/>
    </location>
</feature>
<proteinExistence type="inferred from homology"/>
<comment type="caution">
    <text evidence="7">The sequence shown here is derived from an EMBL/GenBank/DDBJ whole genome shotgun (WGS) entry which is preliminary data.</text>
</comment>
<dbReference type="InterPro" id="IPR004307">
    <property type="entry name" value="TspO_MBR"/>
</dbReference>